<dbReference type="RefSeq" id="WP_184933634.1">
    <property type="nucleotide sequence ID" value="NZ_JACHJV010000001.1"/>
</dbReference>
<feature type="compositionally biased region" description="Low complexity" evidence="1">
    <location>
        <begin position="52"/>
        <end position="61"/>
    </location>
</feature>
<keyword evidence="3" id="KW-1185">Reference proteome</keyword>
<evidence type="ECO:0000313" key="2">
    <source>
        <dbReference type="EMBL" id="MBB4921273.1"/>
    </source>
</evidence>
<feature type="region of interest" description="Disordered" evidence="1">
    <location>
        <begin position="42"/>
        <end position="70"/>
    </location>
</feature>
<sequence length="309" mass="32019">MGILRRSSHRGSADDDPADTDRQLAELAADLADDDLATVDASVGPATLDASAGPPGAAHPGSLADLRPPDREARVRATLRRVGRSLAGGTAAAGATASRRAAVGRQALADRLLATAPRIPVRDLATLRRQHPQALTPEALADRLTTGACRATTAIGAGVGAAAVVPTVAVTAELAAELLAVAAVEVKLIAELHEVYGQPAVGGTVDRATAYLSAWAERRGIDSISLLRPSSVLAMGAGARVRRQVSRRLTRSSLRKLPSLTPLLIGSALGAQLNRRDTRRLAEQVRADLRNRAPSAPGYWGAADPDRSA</sequence>
<accession>A0A7W7QWW8</accession>
<protein>
    <recommendedName>
        <fullName evidence="4">EcsC protein family protein</fullName>
    </recommendedName>
</protein>
<proteinExistence type="predicted"/>
<dbReference type="AlphaFoldDB" id="A0A7W7QWW8"/>
<dbReference type="EMBL" id="JACHJV010000001">
    <property type="protein sequence ID" value="MBB4921273.1"/>
    <property type="molecule type" value="Genomic_DNA"/>
</dbReference>
<name>A0A7W7QWW8_KITKI</name>
<feature type="region of interest" description="Disordered" evidence="1">
    <location>
        <begin position="1"/>
        <end position="29"/>
    </location>
</feature>
<dbReference type="Proteomes" id="UP000540506">
    <property type="component" value="Unassembled WGS sequence"/>
</dbReference>
<evidence type="ECO:0000313" key="3">
    <source>
        <dbReference type="Proteomes" id="UP000540506"/>
    </source>
</evidence>
<organism evidence="2 3">
    <name type="scientific">Kitasatospora kifunensis</name>
    <name type="common">Streptomyces kifunensis</name>
    <dbReference type="NCBI Taxonomy" id="58351"/>
    <lineage>
        <taxon>Bacteria</taxon>
        <taxon>Bacillati</taxon>
        <taxon>Actinomycetota</taxon>
        <taxon>Actinomycetes</taxon>
        <taxon>Kitasatosporales</taxon>
        <taxon>Streptomycetaceae</taxon>
        <taxon>Kitasatospora</taxon>
    </lineage>
</organism>
<evidence type="ECO:0000256" key="1">
    <source>
        <dbReference type="SAM" id="MobiDB-lite"/>
    </source>
</evidence>
<reference evidence="2 3" key="1">
    <citation type="submission" date="2020-08" db="EMBL/GenBank/DDBJ databases">
        <title>Sequencing the genomes of 1000 actinobacteria strains.</title>
        <authorList>
            <person name="Klenk H.-P."/>
        </authorList>
    </citation>
    <scope>NUCLEOTIDE SEQUENCE [LARGE SCALE GENOMIC DNA]</scope>
    <source>
        <strain evidence="2 3">DSM 41654</strain>
    </source>
</reference>
<comment type="caution">
    <text evidence="2">The sequence shown here is derived from an EMBL/GenBank/DDBJ whole genome shotgun (WGS) entry which is preliminary data.</text>
</comment>
<evidence type="ECO:0008006" key="4">
    <source>
        <dbReference type="Google" id="ProtNLM"/>
    </source>
</evidence>
<gene>
    <name evidence="2" type="ORF">FHR34_000266</name>
</gene>